<dbReference type="Proteomes" id="UP000324897">
    <property type="component" value="Unassembled WGS sequence"/>
</dbReference>
<accession>A0A5J9W2X8</accession>
<organism evidence="1 2">
    <name type="scientific">Eragrostis curvula</name>
    <name type="common">weeping love grass</name>
    <dbReference type="NCBI Taxonomy" id="38414"/>
    <lineage>
        <taxon>Eukaryota</taxon>
        <taxon>Viridiplantae</taxon>
        <taxon>Streptophyta</taxon>
        <taxon>Embryophyta</taxon>
        <taxon>Tracheophyta</taxon>
        <taxon>Spermatophyta</taxon>
        <taxon>Magnoliopsida</taxon>
        <taxon>Liliopsida</taxon>
        <taxon>Poales</taxon>
        <taxon>Poaceae</taxon>
        <taxon>PACMAD clade</taxon>
        <taxon>Chloridoideae</taxon>
        <taxon>Eragrostideae</taxon>
        <taxon>Eragrostidinae</taxon>
        <taxon>Eragrostis</taxon>
    </lineage>
</organism>
<evidence type="ECO:0000313" key="1">
    <source>
        <dbReference type="EMBL" id="TVU42287.1"/>
    </source>
</evidence>
<dbReference type="Pfam" id="PF07712">
    <property type="entry name" value="SURNod19"/>
    <property type="match status" value="2"/>
</dbReference>
<dbReference type="EMBL" id="RWGY01000005">
    <property type="protein sequence ID" value="TVU42287.1"/>
    <property type="molecule type" value="Genomic_DNA"/>
</dbReference>
<reference evidence="1 2" key="1">
    <citation type="journal article" date="2019" name="Sci. Rep.">
        <title>A high-quality genome of Eragrostis curvula grass provides insights into Poaceae evolution and supports new strategies to enhance forage quality.</title>
        <authorList>
            <person name="Carballo J."/>
            <person name="Santos B.A.C.M."/>
            <person name="Zappacosta D."/>
            <person name="Garbus I."/>
            <person name="Selva J.P."/>
            <person name="Gallo C.A."/>
            <person name="Diaz A."/>
            <person name="Albertini E."/>
            <person name="Caccamo M."/>
            <person name="Echenique V."/>
        </authorList>
    </citation>
    <scope>NUCLEOTIDE SEQUENCE [LARGE SCALE GENOMIC DNA]</scope>
    <source>
        <strain evidence="2">cv. Victoria</strain>
        <tissue evidence="1">Leaf</tissue>
    </source>
</reference>
<comment type="caution">
    <text evidence="1">The sequence shown here is derived from an EMBL/GenBank/DDBJ whole genome shotgun (WGS) entry which is preliminary data.</text>
</comment>
<evidence type="ECO:0008006" key="3">
    <source>
        <dbReference type="Google" id="ProtNLM"/>
    </source>
</evidence>
<dbReference type="Gramene" id="TVU42287">
    <property type="protein sequence ID" value="TVU42287"/>
    <property type="gene ID" value="EJB05_08683"/>
</dbReference>
<dbReference type="PANTHER" id="PTHR33390:SF3">
    <property type="entry name" value="MTN19-LIKE PROTEIN"/>
    <property type="match status" value="1"/>
</dbReference>
<feature type="non-terminal residue" evidence="1">
    <location>
        <position position="1"/>
    </location>
</feature>
<evidence type="ECO:0000313" key="2">
    <source>
        <dbReference type="Proteomes" id="UP000324897"/>
    </source>
</evidence>
<keyword evidence="2" id="KW-1185">Reference proteome</keyword>
<dbReference type="AlphaFoldDB" id="A0A5J9W2X8"/>
<gene>
    <name evidence="1" type="ORF">EJB05_08683</name>
</gene>
<dbReference type="OrthoDB" id="1923469at2759"/>
<sequence>MHGQLFVASSLQQKQQQLAADKMKMSMLLVTLLLAFVALFSSPSEAIHEPKTKTFLSPPFDLRPGDVSNKWYYDIDFPRGHIALKSFNGEVVDENGAPVPLHETYLHHWLVVPYYAAKGRDDDVLPRTNSGPCKDSLGQYFGLGAETRRTVTRVPDPYGIEVGDAPAGYEERWYVNVHAIDTRGAADGLGCTECRCDLYNVTIDERGRGIQDGYAGGTHCCYDQTRCRLKEGFTGGELMRKLYLRYTVEWVDWSDAVVPVRIYIFDVTDNALAEGGPKPDCKIEYTVEECSSENRARNQCVDVKETKEVVTHGGDIVYAVAHQHRGGIGSSLYGQDGRVLCASKPIYGTGQEVGNEVSYVVGMSTCYPPPGTVTVRNGEVLTVVSNYSNERQHTGVMGHFYILVADQERNKKPSSRCFSLPVSLRVASVTDTADGRLRRGTHCCYDRTSCRLKEGFGGGELTWKLFLRYTVSWLDWSDAPVRIYIFGVTDHALAEGRPKPVLQEYTMEECSSENRARNYCVDVKETKEVVPHGGDIVYAVAHQHRGGIGYSLYGQDGRLLCASKPIYGTGQEIGNEASYVVGMSTCYPPPGTVTVRNGEALTVVSNYSNERQHTGVMGHFYILVADQERNKKPSSRCFSLQVSCELASI</sequence>
<dbReference type="PANTHER" id="PTHR33390">
    <property type="entry name" value="STRESS UP-REGULATED NOD 19 PROTEIN"/>
    <property type="match status" value="1"/>
</dbReference>
<dbReference type="InterPro" id="IPR011692">
    <property type="entry name" value="Stress_up-reg_Nod19"/>
</dbReference>
<proteinExistence type="predicted"/>
<protein>
    <recommendedName>
        <fullName evidence="3">Stress up-regulated Nod 19 protein</fullName>
    </recommendedName>
</protein>
<name>A0A5J9W2X8_9POAL</name>